<keyword evidence="3 5" id="KW-1133">Transmembrane helix</keyword>
<dbReference type="PROSITE" id="PS50850">
    <property type="entry name" value="MFS"/>
    <property type="match status" value="1"/>
</dbReference>
<dbReference type="InterPro" id="IPR011701">
    <property type="entry name" value="MFS"/>
</dbReference>
<feature type="transmembrane region" description="Helical" evidence="5">
    <location>
        <begin position="62"/>
        <end position="79"/>
    </location>
</feature>
<evidence type="ECO:0000256" key="4">
    <source>
        <dbReference type="ARBA" id="ARBA00023136"/>
    </source>
</evidence>
<protein>
    <submittedName>
        <fullName evidence="7">MFS general substrate transporter</fullName>
    </submittedName>
</protein>
<accession>A0A8T8X837</accession>
<evidence type="ECO:0000313" key="7">
    <source>
        <dbReference type="EMBL" id="RAH84333.1"/>
    </source>
</evidence>
<dbReference type="SUPFAM" id="SSF103473">
    <property type="entry name" value="MFS general substrate transporter"/>
    <property type="match status" value="1"/>
</dbReference>
<gene>
    <name evidence="7" type="ORF">BO86DRAFT_307198</name>
</gene>
<evidence type="ECO:0000256" key="2">
    <source>
        <dbReference type="ARBA" id="ARBA00022692"/>
    </source>
</evidence>
<evidence type="ECO:0000313" key="8">
    <source>
        <dbReference type="Proteomes" id="UP000249497"/>
    </source>
</evidence>
<keyword evidence="2 5" id="KW-0812">Transmembrane</keyword>
<organism evidence="7 8">
    <name type="scientific">Aspergillus japonicus CBS 114.51</name>
    <dbReference type="NCBI Taxonomy" id="1448312"/>
    <lineage>
        <taxon>Eukaryota</taxon>
        <taxon>Fungi</taxon>
        <taxon>Dikarya</taxon>
        <taxon>Ascomycota</taxon>
        <taxon>Pezizomycotina</taxon>
        <taxon>Eurotiomycetes</taxon>
        <taxon>Eurotiomycetidae</taxon>
        <taxon>Eurotiales</taxon>
        <taxon>Aspergillaceae</taxon>
        <taxon>Aspergillus</taxon>
        <taxon>Aspergillus subgen. Circumdati</taxon>
    </lineage>
</organism>
<dbReference type="EMBL" id="KZ824778">
    <property type="protein sequence ID" value="RAH84333.1"/>
    <property type="molecule type" value="Genomic_DNA"/>
</dbReference>
<feature type="transmembrane region" description="Helical" evidence="5">
    <location>
        <begin position="495"/>
        <end position="514"/>
    </location>
</feature>
<evidence type="ECO:0000256" key="3">
    <source>
        <dbReference type="ARBA" id="ARBA00022989"/>
    </source>
</evidence>
<dbReference type="Proteomes" id="UP000249497">
    <property type="component" value="Unassembled WGS sequence"/>
</dbReference>
<dbReference type="AlphaFoldDB" id="A0A8T8X837"/>
<feature type="transmembrane region" description="Helical" evidence="5">
    <location>
        <begin position="364"/>
        <end position="390"/>
    </location>
</feature>
<sequence length="544" mass="58668">IWMLNFVLSFASGIIQTLMPYVTSSFAAHSLTATTTILSSLLGGLMKLPYAKLLELWGRPPAFALSVLCTTVGIVLMAACTTVEMYSAAQIFYMVGSSGITFSVTIFIADTAALASRAWWIAFTSSPNILTVWAYGPAAQAVLDTVGWRWGLGVFAVAVPVVAGPFVWLLFHINPHQNDRGEKTPAPCSNRQKLAHYIREVDLVGLLLLCTGLALLLLGMSLAADQPGQWRAPLVVCFLVVGGLLVVVFGFYERHWAAVGFLPWRLLGNRNIVVTYAAVLAMFTASYVWDSYFYSMLVVVWDLSVLAAAYVTNGWAVSASLWALLVGLLLRRYGRVRPQAIYFGAPVIVLGVALMIRFRRPSASIASVVLCQILVSLGFGTMAILFPVVLMATVASSSFSSSSSSSSPSSPPHLPAVLAVENMLSDLGRAIGSTIGSAMWQAIFPGMLRSRLPANEAPSPVLDEIYEDLNVQTAYPVGSAVRDAVNAAYSETYKLMLIVAVCLSALVWAFAWLWMEVPLADADKCRAQARAQLDGEEEVTSPAP</sequence>
<keyword evidence="8" id="KW-1185">Reference proteome</keyword>
<dbReference type="InterPro" id="IPR036259">
    <property type="entry name" value="MFS_trans_sf"/>
</dbReference>
<name>A0A8T8X837_ASPJA</name>
<comment type="subcellular location">
    <subcellularLocation>
        <location evidence="1">Membrane</location>
        <topology evidence="1">Multi-pass membrane protein</topology>
    </subcellularLocation>
</comment>
<evidence type="ECO:0000259" key="6">
    <source>
        <dbReference type="PROSITE" id="PS50850"/>
    </source>
</evidence>
<feature type="transmembrane region" description="Helical" evidence="5">
    <location>
        <begin position="309"/>
        <end position="328"/>
    </location>
</feature>
<dbReference type="OrthoDB" id="4078873at2759"/>
<feature type="transmembrane region" description="Helical" evidence="5">
    <location>
        <begin position="91"/>
        <end position="109"/>
    </location>
</feature>
<dbReference type="Gene3D" id="1.20.1250.20">
    <property type="entry name" value="MFS general substrate transporter like domains"/>
    <property type="match status" value="2"/>
</dbReference>
<feature type="non-terminal residue" evidence="7">
    <location>
        <position position="1"/>
    </location>
</feature>
<proteinExistence type="predicted"/>
<dbReference type="InterPro" id="IPR020846">
    <property type="entry name" value="MFS_dom"/>
</dbReference>
<feature type="transmembrane region" description="Helical" evidence="5">
    <location>
        <begin position="272"/>
        <end position="289"/>
    </location>
</feature>
<dbReference type="Pfam" id="PF07690">
    <property type="entry name" value="MFS_1"/>
    <property type="match status" value="1"/>
</dbReference>
<dbReference type="PANTHER" id="PTHR23501">
    <property type="entry name" value="MAJOR FACILITATOR SUPERFAMILY"/>
    <property type="match status" value="1"/>
</dbReference>
<feature type="transmembrane region" description="Helical" evidence="5">
    <location>
        <begin position="201"/>
        <end position="224"/>
    </location>
</feature>
<dbReference type="GO" id="GO:0022857">
    <property type="term" value="F:transmembrane transporter activity"/>
    <property type="evidence" value="ECO:0007669"/>
    <property type="project" value="InterPro"/>
</dbReference>
<evidence type="ECO:0000256" key="1">
    <source>
        <dbReference type="ARBA" id="ARBA00004141"/>
    </source>
</evidence>
<reference evidence="7 8" key="1">
    <citation type="submission" date="2018-02" db="EMBL/GenBank/DDBJ databases">
        <title>The genomes of Aspergillus section Nigri reveals drivers in fungal speciation.</title>
        <authorList>
            <consortium name="DOE Joint Genome Institute"/>
            <person name="Vesth T.C."/>
            <person name="Nybo J."/>
            <person name="Theobald S."/>
            <person name="Brandl J."/>
            <person name="Frisvad J.C."/>
            <person name="Nielsen K.F."/>
            <person name="Lyhne E.K."/>
            <person name="Kogle M.E."/>
            <person name="Kuo A."/>
            <person name="Riley R."/>
            <person name="Clum A."/>
            <person name="Nolan M."/>
            <person name="Lipzen A."/>
            <person name="Salamov A."/>
            <person name="Henrissat B."/>
            <person name="Wiebenga A."/>
            <person name="De vries R.P."/>
            <person name="Grigoriev I.V."/>
            <person name="Mortensen U.H."/>
            <person name="Andersen M.R."/>
            <person name="Baker S.E."/>
        </authorList>
    </citation>
    <scope>NUCLEOTIDE SEQUENCE [LARGE SCALE GENOMIC DNA]</scope>
    <source>
        <strain evidence="7 8">CBS 114.51</strain>
    </source>
</reference>
<dbReference type="PANTHER" id="PTHR23501:SF3">
    <property type="entry name" value="MAJOR FACILITATOR SUPERFAMILY (MFS) PROFILE DOMAIN-CONTAINING PROTEIN"/>
    <property type="match status" value="1"/>
</dbReference>
<evidence type="ECO:0000256" key="5">
    <source>
        <dbReference type="SAM" id="Phobius"/>
    </source>
</evidence>
<keyword evidence="4 5" id="KW-0472">Membrane</keyword>
<dbReference type="GeneID" id="37171419"/>
<feature type="transmembrane region" description="Helical" evidence="5">
    <location>
        <begin position="340"/>
        <end position="358"/>
    </location>
</feature>
<dbReference type="GO" id="GO:0005886">
    <property type="term" value="C:plasma membrane"/>
    <property type="evidence" value="ECO:0007669"/>
    <property type="project" value="TreeGrafter"/>
</dbReference>
<feature type="domain" description="Major facilitator superfamily (MFS) profile" evidence="6">
    <location>
        <begin position="1"/>
        <end position="517"/>
    </location>
</feature>
<dbReference type="RefSeq" id="XP_025530227.1">
    <property type="nucleotide sequence ID" value="XM_025667727.1"/>
</dbReference>
<feature type="transmembrane region" description="Helical" evidence="5">
    <location>
        <begin position="148"/>
        <end position="171"/>
    </location>
</feature>
<feature type="transmembrane region" description="Helical" evidence="5">
    <location>
        <begin position="230"/>
        <end position="252"/>
    </location>
</feature>